<evidence type="ECO:0000313" key="3">
    <source>
        <dbReference type="Proteomes" id="UP000756346"/>
    </source>
</evidence>
<reference evidence="2" key="1">
    <citation type="journal article" date="2021" name="Nat. Commun.">
        <title>Genetic determinants of endophytism in the Arabidopsis root mycobiome.</title>
        <authorList>
            <person name="Mesny F."/>
            <person name="Miyauchi S."/>
            <person name="Thiergart T."/>
            <person name="Pickel B."/>
            <person name="Atanasova L."/>
            <person name="Karlsson M."/>
            <person name="Huettel B."/>
            <person name="Barry K.W."/>
            <person name="Haridas S."/>
            <person name="Chen C."/>
            <person name="Bauer D."/>
            <person name="Andreopoulos W."/>
            <person name="Pangilinan J."/>
            <person name="LaButti K."/>
            <person name="Riley R."/>
            <person name="Lipzen A."/>
            <person name="Clum A."/>
            <person name="Drula E."/>
            <person name="Henrissat B."/>
            <person name="Kohler A."/>
            <person name="Grigoriev I.V."/>
            <person name="Martin F.M."/>
            <person name="Hacquard S."/>
        </authorList>
    </citation>
    <scope>NUCLEOTIDE SEQUENCE</scope>
    <source>
        <strain evidence="2">MPI-CAGE-CH-0230</strain>
    </source>
</reference>
<feature type="compositionally biased region" description="Basic and acidic residues" evidence="1">
    <location>
        <begin position="103"/>
        <end position="121"/>
    </location>
</feature>
<comment type="caution">
    <text evidence="2">The sequence shown here is derived from an EMBL/GenBank/DDBJ whole genome shotgun (WGS) entry which is preliminary data.</text>
</comment>
<dbReference type="GeneID" id="70187008"/>
<dbReference type="RefSeq" id="XP_046005466.1">
    <property type="nucleotide sequence ID" value="XM_046157462.1"/>
</dbReference>
<dbReference type="EMBL" id="JAGTJQ010000013">
    <property type="protein sequence ID" value="KAH7014499.1"/>
    <property type="molecule type" value="Genomic_DNA"/>
</dbReference>
<dbReference type="Proteomes" id="UP000756346">
    <property type="component" value="Unassembled WGS sequence"/>
</dbReference>
<proteinExistence type="predicted"/>
<protein>
    <submittedName>
        <fullName evidence="2">Uncharacterized protein</fullName>
    </submittedName>
</protein>
<keyword evidence="3" id="KW-1185">Reference proteome</keyword>
<feature type="region of interest" description="Disordered" evidence="1">
    <location>
        <begin position="1"/>
        <end position="21"/>
    </location>
</feature>
<gene>
    <name evidence="2" type="ORF">B0I36DRAFT_355702</name>
</gene>
<feature type="region of interest" description="Disordered" evidence="1">
    <location>
        <begin position="89"/>
        <end position="121"/>
    </location>
</feature>
<organism evidence="2 3">
    <name type="scientific">Microdochium trichocladiopsis</name>
    <dbReference type="NCBI Taxonomy" id="1682393"/>
    <lineage>
        <taxon>Eukaryota</taxon>
        <taxon>Fungi</taxon>
        <taxon>Dikarya</taxon>
        <taxon>Ascomycota</taxon>
        <taxon>Pezizomycotina</taxon>
        <taxon>Sordariomycetes</taxon>
        <taxon>Xylariomycetidae</taxon>
        <taxon>Xylariales</taxon>
        <taxon>Microdochiaceae</taxon>
        <taxon>Microdochium</taxon>
    </lineage>
</organism>
<feature type="region of interest" description="Disordered" evidence="1">
    <location>
        <begin position="220"/>
        <end position="251"/>
    </location>
</feature>
<accession>A0A9P8XSA7</accession>
<dbReference type="OrthoDB" id="4725912at2759"/>
<feature type="compositionally biased region" description="Polar residues" evidence="1">
    <location>
        <begin position="1"/>
        <end position="11"/>
    </location>
</feature>
<name>A0A9P8XSA7_9PEZI</name>
<dbReference type="AlphaFoldDB" id="A0A9P8XSA7"/>
<evidence type="ECO:0000256" key="1">
    <source>
        <dbReference type="SAM" id="MobiDB-lite"/>
    </source>
</evidence>
<evidence type="ECO:0000313" key="2">
    <source>
        <dbReference type="EMBL" id="KAH7014499.1"/>
    </source>
</evidence>
<sequence length="369" mass="39507">MGIKRSPTTGTSHEEPDTVGTRPLETIRIIRDGKTIVFTRAAAAAATTTTTDGPGQVTAPVPPVLTAVLKSTLAFSQPDMTFFRGGLARGGAGASSTANSNGSDKEQDKTQGKTQDKTQDKTRPDLLAQHAHLEQLGTARFHDLTTSKVDLVMYNNHELKFKKTFKSVTGLGWCRWVRGAKTDKRDSGDNSSSSSRKRADGGDVRKDFYLVAHCTRNAAPDIGRASDSEGHDESGSRGTRCHGRTSSSSCSHCASIDKKLLADGVRVAVYRSSGSMGGVRVRESLTPRSSSSNCGRGGTSSGVAAGLKQVFKAGIGEYREDKVEMLVDGLSAEQREEILMTAVVERERRRRADDEAGSIVEEIVMGVLL</sequence>
<feature type="compositionally biased region" description="Basic and acidic residues" evidence="1">
    <location>
        <begin position="224"/>
        <end position="235"/>
    </location>
</feature>